<gene>
    <name evidence="1" type="ORF">MSG28_011335</name>
</gene>
<organism evidence="1 2">
    <name type="scientific">Choristoneura fumiferana</name>
    <name type="common">Spruce budworm moth</name>
    <name type="synonym">Archips fumiferana</name>
    <dbReference type="NCBI Taxonomy" id="7141"/>
    <lineage>
        <taxon>Eukaryota</taxon>
        <taxon>Metazoa</taxon>
        <taxon>Ecdysozoa</taxon>
        <taxon>Arthropoda</taxon>
        <taxon>Hexapoda</taxon>
        <taxon>Insecta</taxon>
        <taxon>Pterygota</taxon>
        <taxon>Neoptera</taxon>
        <taxon>Endopterygota</taxon>
        <taxon>Lepidoptera</taxon>
        <taxon>Glossata</taxon>
        <taxon>Ditrysia</taxon>
        <taxon>Tortricoidea</taxon>
        <taxon>Tortricidae</taxon>
        <taxon>Tortricinae</taxon>
        <taxon>Choristoneura</taxon>
    </lineage>
</organism>
<evidence type="ECO:0000313" key="2">
    <source>
        <dbReference type="Proteomes" id="UP001064048"/>
    </source>
</evidence>
<protein>
    <submittedName>
        <fullName evidence="1">Uncharacterized protein</fullName>
    </submittedName>
</protein>
<dbReference type="Proteomes" id="UP001064048">
    <property type="component" value="Chromosome 19"/>
</dbReference>
<evidence type="ECO:0000313" key="1">
    <source>
        <dbReference type="EMBL" id="KAI8425501.1"/>
    </source>
</evidence>
<accession>A0ACC0JMU8</accession>
<comment type="caution">
    <text evidence="1">The sequence shown here is derived from an EMBL/GenBank/DDBJ whole genome shotgun (WGS) entry which is preliminary data.</text>
</comment>
<reference evidence="1 2" key="1">
    <citation type="journal article" date="2022" name="Genome Biol. Evol.">
        <title>The Spruce Budworm Genome: Reconstructing the Evolutionary History of Antifreeze Proteins.</title>
        <authorList>
            <person name="Beliveau C."/>
            <person name="Gagne P."/>
            <person name="Picq S."/>
            <person name="Vernygora O."/>
            <person name="Keeling C.I."/>
            <person name="Pinkney K."/>
            <person name="Doucet D."/>
            <person name="Wen F."/>
            <person name="Johnston J.S."/>
            <person name="Maaroufi H."/>
            <person name="Boyle B."/>
            <person name="Laroche J."/>
            <person name="Dewar K."/>
            <person name="Juretic N."/>
            <person name="Blackburn G."/>
            <person name="Nisole A."/>
            <person name="Brunet B."/>
            <person name="Brandao M."/>
            <person name="Lumley L."/>
            <person name="Duan J."/>
            <person name="Quan G."/>
            <person name="Lucarotti C.J."/>
            <person name="Roe A.D."/>
            <person name="Sperling F.A.H."/>
            <person name="Levesque R.C."/>
            <person name="Cusson M."/>
        </authorList>
    </citation>
    <scope>NUCLEOTIDE SEQUENCE [LARGE SCALE GENOMIC DNA]</scope>
    <source>
        <strain evidence="1">Glfc:IPQL:Cfum</strain>
    </source>
</reference>
<dbReference type="EMBL" id="CM046119">
    <property type="protein sequence ID" value="KAI8425501.1"/>
    <property type="molecule type" value="Genomic_DNA"/>
</dbReference>
<keyword evidence="2" id="KW-1185">Reference proteome</keyword>
<sequence>MDGVCRLCCSTKFVNNHIYNEENALYLKMSLYLPIKVARGDGLPQRVCDRCSCRVNDMYQFCNEAIEVQSRLRSIFLSSELHRDSNEEQQIKDDVNSPPSVNYSERGTQTDKFDDCLGKPGVEVKEETKPLVQVKTEDTTEYTTYDDNMVRDIPSDNSEDMSLINLKKKKKKSEKRELNGVIESKQGKKRKKDLKEWDMLLNALPPGTMVRPVRLRPGATGELPELGADLLIKQEPSEEKQHGAEAEAEGPRAAPPPPPPPRRRPPPTAARPLRCPRCSKAEEEGAAAEGAPGKRFVCDLCPEGFVYMRYLLAHRTRAHPEAAARALALRCAECNV</sequence>
<name>A0ACC0JMU8_CHOFU</name>
<proteinExistence type="predicted"/>